<dbReference type="PANTHER" id="PTHR43783:SF1">
    <property type="entry name" value="UDP-N-ACETYLGLUCOSAMINE 1-CARBOXYVINYLTRANSFERASE"/>
    <property type="match status" value="1"/>
</dbReference>
<keyword evidence="7 13" id="KW-0573">Peptidoglycan synthesis</keyword>
<feature type="binding site" evidence="13">
    <location>
        <begin position="22"/>
        <end position="23"/>
    </location>
    <ligand>
        <name>phosphoenolpyruvate</name>
        <dbReference type="ChEBI" id="CHEBI:58702"/>
    </ligand>
</feature>
<dbReference type="Gene3D" id="3.65.10.10">
    <property type="entry name" value="Enolpyruvate transferase domain"/>
    <property type="match status" value="2"/>
</dbReference>
<evidence type="ECO:0000256" key="10">
    <source>
        <dbReference type="ARBA" id="ARBA00023317"/>
    </source>
</evidence>
<gene>
    <name evidence="13 15" type="primary">murA</name>
    <name evidence="15" type="ORF">LK996_12855</name>
</gene>
<evidence type="ECO:0000256" key="11">
    <source>
        <dbReference type="ARBA" id="ARBA00038367"/>
    </source>
</evidence>
<dbReference type="HAMAP" id="MF_00111">
    <property type="entry name" value="MurA"/>
    <property type="match status" value="1"/>
</dbReference>
<dbReference type="RefSeq" id="WP_230527753.1">
    <property type="nucleotide sequence ID" value="NZ_JAJGAK010000003.1"/>
</dbReference>
<name>A0ABS8JK27_9GAMM</name>
<accession>A0ABS8JK27</accession>
<keyword evidence="8 13" id="KW-0131">Cell cycle</keyword>
<dbReference type="SUPFAM" id="SSF55205">
    <property type="entry name" value="EPT/RTPC-like"/>
    <property type="match status" value="1"/>
</dbReference>
<evidence type="ECO:0000256" key="8">
    <source>
        <dbReference type="ARBA" id="ARBA00023306"/>
    </source>
</evidence>
<keyword evidence="3 13" id="KW-0963">Cytoplasm</keyword>
<comment type="caution">
    <text evidence="15">The sequence shown here is derived from an EMBL/GenBank/DDBJ whole genome shotgun (WGS) entry which is preliminary data.</text>
</comment>
<feature type="binding site" evidence="13">
    <location>
        <position position="335"/>
    </location>
    <ligand>
        <name>UDP-N-acetyl-alpha-D-glucosamine</name>
        <dbReference type="ChEBI" id="CHEBI:57705"/>
    </ligand>
</feature>
<dbReference type="PANTHER" id="PTHR43783">
    <property type="entry name" value="UDP-N-ACETYLGLUCOSAMINE 1-CARBOXYVINYLTRANSFERASE"/>
    <property type="match status" value="1"/>
</dbReference>
<evidence type="ECO:0000256" key="1">
    <source>
        <dbReference type="ARBA" id="ARBA00004496"/>
    </source>
</evidence>
<dbReference type="EC" id="2.5.1.7" evidence="13"/>
<dbReference type="Pfam" id="PF00275">
    <property type="entry name" value="EPSP_synthase"/>
    <property type="match status" value="1"/>
</dbReference>
<dbReference type="InterPro" id="IPR001986">
    <property type="entry name" value="Enolpyruvate_Tfrase_dom"/>
</dbReference>
<comment type="similarity">
    <text evidence="11 13">Belongs to the EPSP synthase family. MurA subfamily.</text>
</comment>
<dbReference type="CDD" id="cd01555">
    <property type="entry name" value="UdpNAET"/>
    <property type="match status" value="1"/>
</dbReference>
<comment type="caution">
    <text evidence="13">Lacks conserved residue(s) required for the propagation of feature annotation.</text>
</comment>
<evidence type="ECO:0000313" key="15">
    <source>
        <dbReference type="EMBL" id="MCC8363961.1"/>
    </source>
</evidence>
<reference evidence="15" key="1">
    <citation type="submission" date="2021-10" db="EMBL/GenBank/DDBJ databases">
        <authorList>
            <person name="Lyu M."/>
            <person name="Wang X."/>
            <person name="Meng X."/>
            <person name="Xu K."/>
        </authorList>
    </citation>
    <scope>NUCLEOTIDE SEQUENCE</scope>
    <source>
        <strain evidence="15">A6</strain>
    </source>
</reference>
<dbReference type="InterPro" id="IPR036968">
    <property type="entry name" value="Enolpyruvate_Tfrase_sf"/>
</dbReference>
<feature type="binding site" evidence="13">
    <location>
        <position position="313"/>
    </location>
    <ligand>
        <name>UDP-N-acetyl-alpha-D-glucosamine</name>
        <dbReference type="ChEBI" id="CHEBI:57705"/>
    </ligand>
</feature>
<dbReference type="NCBIfam" id="NF006873">
    <property type="entry name" value="PRK09369.1"/>
    <property type="match status" value="1"/>
</dbReference>
<dbReference type="GO" id="GO:0008760">
    <property type="term" value="F:UDP-N-acetylglucosamine 1-carboxyvinyltransferase activity"/>
    <property type="evidence" value="ECO:0007669"/>
    <property type="project" value="UniProtKB-EC"/>
</dbReference>
<keyword evidence="4 13" id="KW-0132">Cell division</keyword>
<sequence>MQKIQVEGGAPLNGDVQISGAKNAVLPILCATLLADEPVEISNVPHLHDVVTTAKLLAGLGAELTIDQGTIGKGSESGIVVDPRSVTSHVAPYELVKTMRASVLVLGPLLAKHGAAEVSLPGGCAIGSRPVDLHIAGLQALGAEITVDHGFIKARADRLKGGRVVFDLVSVGATENVLMAAALAQGTSVLENAAMEPEIVDLADCLNAMGAQIEGAGSNRIVVHGVDRLHGAKHAVVADRIETGTFLVAGAMTGGRVVARRTRPETLDAVLEKLMQAGAHIDVEGDRITLDMQGRRPKAVNITTAPHPAFPTDMQAQFMALNCIADGVGVINETIFENRFMHVQELLRLGADIRVEGHTAIVRGVEKLSGAPVMATDLRASASLILAGLVAEGETVIDRIYHLDRGYENIEEKLSGLGARIKRVG</sequence>
<keyword evidence="6 13" id="KW-0133">Cell shape</keyword>
<dbReference type="Proteomes" id="UP001165293">
    <property type="component" value="Unassembled WGS sequence"/>
</dbReference>
<evidence type="ECO:0000256" key="5">
    <source>
        <dbReference type="ARBA" id="ARBA00022679"/>
    </source>
</evidence>
<evidence type="ECO:0000256" key="6">
    <source>
        <dbReference type="ARBA" id="ARBA00022960"/>
    </source>
</evidence>
<comment type="function">
    <text evidence="13">Cell wall formation. Adds enolpyruvyl to UDP-N-acetylglucosamine.</text>
</comment>
<evidence type="ECO:0000256" key="2">
    <source>
        <dbReference type="ARBA" id="ARBA00004752"/>
    </source>
</evidence>
<dbReference type="InterPro" id="IPR050068">
    <property type="entry name" value="MurA_subfamily"/>
</dbReference>
<comment type="pathway">
    <text evidence="2 13">Cell wall biogenesis; peptidoglycan biosynthesis.</text>
</comment>
<keyword evidence="10 13" id="KW-0670">Pyruvate</keyword>
<dbReference type="InterPro" id="IPR005750">
    <property type="entry name" value="UDP_GlcNAc_COvinyl_MurA"/>
</dbReference>
<feature type="modified residue" description="2-(S-cysteinyl)pyruvic acid O-phosphothioketal" evidence="13">
    <location>
        <position position="124"/>
    </location>
</feature>
<feature type="domain" description="Enolpyruvate transferase" evidence="14">
    <location>
        <begin position="6"/>
        <end position="414"/>
    </location>
</feature>
<evidence type="ECO:0000256" key="13">
    <source>
        <dbReference type="HAMAP-Rule" id="MF_00111"/>
    </source>
</evidence>
<organism evidence="15 16">
    <name type="scientific">Noviluteimonas lactosilytica</name>
    <dbReference type="NCBI Taxonomy" id="2888523"/>
    <lineage>
        <taxon>Bacteria</taxon>
        <taxon>Pseudomonadati</taxon>
        <taxon>Pseudomonadota</taxon>
        <taxon>Gammaproteobacteria</taxon>
        <taxon>Lysobacterales</taxon>
        <taxon>Lysobacteraceae</taxon>
        <taxon>Noviluteimonas</taxon>
    </lineage>
</organism>
<evidence type="ECO:0000259" key="14">
    <source>
        <dbReference type="Pfam" id="PF00275"/>
    </source>
</evidence>
<evidence type="ECO:0000256" key="9">
    <source>
        <dbReference type="ARBA" id="ARBA00023316"/>
    </source>
</evidence>
<dbReference type="InterPro" id="IPR013792">
    <property type="entry name" value="RNA3'P_cycl/enolpyr_Trfase_a/b"/>
</dbReference>
<evidence type="ECO:0000256" key="4">
    <source>
        <dbReference type="ARBA" id="ARBA00022618"/>
    </source>
</evidence>
<comment type="catalytic activity">
    <reaction evidence="12 13">
        <text>phosphoenolpyruvate + UDP-N-acetyl-alpha-D-glucosamine = UDP-N-acetyl-3-O-(1-carboxyvinyl)-alpha-D-glucosamine + phosphate</text>
        <dbReference type="Rhea" id="RHEA:18681"/>
        <dbReference type="ChEBI" id="CHEBI:43474"/>
        <dbReference type="ChEBI" id="CHEBI:57705"/>
        <dbReference type="ChEBI" id="CHEBI:58702"/>
        <dbReference type="ChEBI" id="CHEBI:68483"/>
        <dbReference type="EC" id="2.5.1.7"/>
    </reaction>
</comment>
<proteinExistence type="inferred from homology"/>
<evidence type="ECO:0000313" key="16">
    <source>
        <dbReference type="Proteomes" id="UP001165293"/>
    </source>
</evidence>
<keyword evidence="5 13" id="KW-0808">Transferase</keyword>
<evidence type="ECO:0000256" key="12">
    <source>
        <dbReference type="ARBA" id="ARBA00047527"/>
    </source>
</evidence>
<comment type="subcellular location">
    <subcellularLocation>
        <location evidence="1 13">Cytoplasm</location>
    </subcellularLocation>
</comment>
<feature type="binding site" evidence="13">
    <location>
        <position position="100"/>
    </location>
    <ligand>
        <name>UDP-N-acetyl-alpha-D-glucosamine</name>
        <dbReference type="ChEBI" id="CHEBI:57705"/>
    </ligand>
</feature>
<feature type="active site" description="Proton donor" evidence="13">
    <location>
        <position position="124"/>
    </location>
</feature>
<dbReference type="EMBL" id="JAJGAK010000003">
    <property type="protein sequence ID" value="MCC8363961.1"/>
    <property type="molecule type" value="Genomic_DNA"/>
</dbReference>
<keyword evidence="9 13" id="KW-0961">Cell wall biogenesis/degradation</keyword>
<feature type="binding site" evidence="13">
    <location>
        <begin position="129"/>
        <end position="133"/>
    </location>
    <ligand>
        <name>UDP-N-acetyl-alpha-D-glucosamine</name>
        <dbReference type="ChEBI" id="CHEBI:57705"/>
    </ligand>
</feature>
<evidence type="ECO:0000256" key="3">
    <source>
        <dbReference type="ARBA" id="ARBA00022490"/>
    </source>
</evidence>
<keyword evidence="16" id="KW-1185">Reference proteome</keyword>
<dbReference type="NCBIfam" id="TIGR01072">
    <property type="entry name" value="murA"/>
    <property type="match status" value="1"/>
</dbReference>
<evidence type="ECO:0000256" key="7">
    <source>
        <dbReference type="ARBA" id="ARBA00022984"/>
    </source>
</evidence>
<protein>
    <recommendedName>
        <fullName evidence="13">UDP-N-acetylglucosamine 1-carboxyvinyltransferase</fullName>
        <ecNumber evidence="13">2.5.1.7</ecNumber>
    </recommendedName>
    <alternativeName>
        <fullName evidence="13">Enoylpyruvate transferase</fullName>
    </alternativeName>
    <alternativeName>
        <fullName evidence="13">UDP-N-acetylglucosamine enolpyruvyl transferase</fullName>
        <shortName evidence="13">EPT</shortName>
    </alternativeName>
</protein>